<keyword evidence="9" id="KW-0407">Ion channel</keyword>
<evidence type="ECO:0000256" key="6">
    <source>
        <dbReference type="ARBA" id="ARBA00023136"/>
    </source>
</evidence>
<evidence type="ECO:0000256" key="8">
    <source>
        <dbReference type="ARBA" id="ARBA00023214"/>
    </source>
</evidence>
<evidence type="ECO:0000256" key="4">
    <source>
        <dbReference type="ARBA" id="ARBA00022989"/>
    </source>
</evidence>
<reference evidence="11" key="1">
    <citation type="submission" date="2018-06" db="EMBL/GenBank/DDBJ databases">
        <authorList>
            <person name="Zhirakovskaya E."/>
        </authorList>
    </citation>
    <scope>NUCLEOTIDE SEQUENCE</scope>
</reference>
<dbReference type="SUPFAM" id="SSF81340">
    <property type="entry name" value="Clc chloride channel"/>
    <property type="match status" value="1"/>
</dbReference>
<organism evidence="11">
    <name type="scientific">hydrothermal vent metagenome</name>
    <dbReference type="NCBI Taxonomy" id="652676"/>
    <lineage>
        <taxon>unclassified sequences</taxon>
        <taxon>metagenomes</taxon>
        <taxon>ecological metagenomes</taxon>
    </lineage>
</organism>
<feature type="transmembrane region" description="Helical" evidence="10">
    <location>
        <begin position="245"/>
        <end position="266"/>
    </location>
</feature>
<feature type="transmembrane region" description="Helical" evidence="10">
    <location>
        <begin position="171"/>
        <end position="196"/>
    </location>
</feature>
<keyword evidence="4 10" id="KW-1133">Transmembrane helix</keyword>
<evidence type="ECO:0000256" key="1">
    <source>
        <dbReference type="ARBA" id="ARBA00004141"/>
    </source>
</evidence>
<name>A0A3B0YJ59_9ZZZZ</name>
<keyword evidence="6 10" id="KW-0472">Membrane</keyword>
<gene>
    <name evidence="11" type="ORF">MNBD_GAMMA12-2767</name>
</gene>
<feature type="transmembrane region" description="Helical" evidence="10">
    <location>
        <begin position="351"/>
        <end position="371"/>
    </location>
</feature>
<evidence type="ECO:0000256" key="10">
    <source>
        <dbReference type="SAM" id="Phobius"/>
    </source>
</evidence>
<protein>
    <submittedName>
        <fullName evidence="11">Chloride channel protein EriC</fullName>
    </submittedName>
</protein>
<feature type="transmembrane region" description="Helical" evidence="10">
    <location>
        <begin position="410"/>
        <end position="429"/>
    </location>
</feature>
<dbReference type="GO" id="GO:0005254">
    <property type="term" value="F:chloride channel activity"/>
    <property type="evidence" value="ECO:0007669"/>
    <property type="project" value="UniProtKB-KW"/>
</dbReference>
<dbReference type="GO" id="GO:0034707">
    <property type="term" value="C:chloride channel complex"/>
    <property type="evidence" value="ECO:0007669"/>
    <property type="project" value="UniProtKB-KW"/>
</dbReference>
<proteinExistence type="predicted"/>
<dbReference type="PANTHER" id="PTHR43427">
    <property type="entry name" value="CHLORIDE CHANNEL PROTEIN CLC-E"/>
    <property type="match status" value="1"/>
</dbReference>
<comment type="subcellular location">
    <subcellularLocation>
        <location evidence="1">Membrane</location>
        <topology evidence="1">Multi-pass membrane protein</topology>
    </subcellularLocation>
</comment>
<feature type="transmembrane region" description="Helical" evidence="10">
    <location>
        <begin position="316"/>
        <end position="339"/>
    </location>
</feature>
<feature type="transmembrane region" description="Helical" evidence="10">
    <location>
        <begin position="31"/>
        <end position="53"/>
    </location>
</feature>
<keyword evidence="2" id="KW-0813">Transport</keyword>
<dbReference type="CDD" id="cd00400">
    <property type="entry name" value="Voltage_gated_ClC"/>
    <property type="match status" value="1"/>
</dbReference>
<keyword evidence="8" id="KW-0868">Chloride</keyword>
<dbReference type="Pfam" id="PF00654">
    <property type="entry name" value="Voltage_CLC"/>
    <property type="match status" value="1"/>
</dbReference>
<dbReference type="Gene3D" id="1.10.3080.10">
    <property type="entry name" value="Clc chloride channel"/>
    <property type="match status" value="1"/>
</dbReference>
<evidence type="ECO:0000256" key="7">
    <source>
        <dbReference type="ARBA" id="ARBA00023173"/>
    </source>
</evidence>
<evidence type="ECO:0000256" key="5">
    <source>
        <dbReference type="ARBA" id="ARBA00023065"/>
    </source>
</evidence>
<dbReference type="PANTHER" id="PTHR43427:SF6">
    <property type="entry name" value="CHLORIDE CHANNEL PROTEIN CLC-E"/>
    <property type="match status" value="1"/>
</dbReference>
<sequence>MPKKNIISDWFHRHLENLRLRLSHAEALPQLVFIGILSGLVTGTVIIAFRALIETAQASFLPNLDTESYEQLSLLWRFSLPVLAAIFIALLFRLAGKSQNLQTGIVHVMERLAYHQGHLPFKNMILQFLGASVAIIGGFSVGREGPSVHLGAASSSLLGRYMQLPNNSIRILVACGSAAAIGASFNTPLAGVIFAMEVVMMEYTIAGFTPVILASVTGTAIARAFYSDNITFTVPNMRLEGLIEIPYIIACGLVIGGLAALFIKSLELVSSLSVKRSLTLRVLLAGVLMGGLAMYIPEIMGIGYDTVINALTGNLASIGVVALILLLLAKLFATTIVLGLGIPAGLIGPTLFCGAIAGLLMGLLAQVLFIHPSAAGYYALLGMGAMMGAVLQAPLAALTAIVELTFSRDIILPGMVIIISALLTSRVLFDKGSIFITLMQARGLDYRNDPISQSLLRMGVASAMDRDIVSLDKNATLEQILLSLESSPNWIVITENNTPIALMPAPDLARQYLEINPDSSTLEKEEDKDIRAKVDIDLIEIPAKRLQLEAISLQSNLLQAVQLLDKSGAEALYIRGSGEYSPTYGILTRELIGGSYHKG</sequence>
<dbReference type="AlphaFoldDB" id="A0A3B0YJ59"/>
<keyword evidence="3 10" id="KW-0812">Transmembrane</keyword>
<dbReference type="EMBL" id="UOFL01000086">
    <property type="protein sequence ID" value="VAW75567.1"/>
    <property type="molecule type" value="Genomic_DNA"/>
</dbReference>
<evidence type="ECO:0000256" key="3">
    <source>
        <dbReference type="ARBA" id="ARBA00022692"/>
    </source>
</evidence>
<dbReference type="InterPro" id="IPR014743">
    <property type="entry name" value="Cl-channel_core"/>
</dbReference>
<feature type="transmembrane region" description="Helical" evidence="10">
    <location>
        <begin position="377"/>
        <end position="398"/>
    </location>
</feature>
<evidence type="ECO:0000256" key="9">
    <source>
        <dbReference type="ARBA" id="ARBA00023303"/>
    </source>
</evidence>
<dbReference type="InterPro" id="IPR050368">
    <property type="entry name" value="ClC-type_chloride_channel"/>
</dbReference>
<feature type="transmembrane region" description="Helical" evidence="10">
    <location>
        <begin position="278"/>
        <end position="296"/>
    </location>
</feature>
<keyword evidence="5" id="KW-0406">Ion transport</keyword>
<accession>A0A3B0YJ59</accession>
<dbReference type="PRINTS" id="PR00762">
    <property type="entry name" value="CLCHANNEL"/>
</dbReference>
<feature type="transmembrane region" description="Helical" evidence="10">
    <location>
        <begin position="124"/>
        <end position="142"/>
    </location>
</feature>
<keyword evidence="7" id="KW-0869">Chloride channel</keyword>
<feature type="transmembrane region" description="Helical" evidence="10">
    <location>
        <begin position="73"/>
        <end position="92"/>
    </location>
</feature>
<dbReference type="InterPro" id="IPR001807">
    <property type="entry name" value="ClC"/>
</dbReference>
<feature type="transmembrane region" description="Helical" evidence="10">
    <location>
        <begin position="203"/>
        <end position="225"/>
    </location>
</feature>
<evidence type="ECO:0000313" key="11">
    <source>
        <dbReference type="EMBL" id="VAW75567.1"/>
    </source>
</evidence>
<evidence type="ECO:0000256" key="2">
    <source>
        <dbReference type="ARBA" id="ARBA00022448"/>
    </source>
</evidence>